<dbReference type="InterPro" id="IPR005320">
    <property type="entry name" value="Peptidase_S51"/>
</dbReference>
<dbReference type="KEGG" id="hli:HLI_13645"/>
<dbReference type="AlphaFoldDB" id="A0A410MEV3"/>
<evidence type="ECO:0000256" key="2">
    <source>
        <dbReference type="ARBA" id="ARBA00022670"/>
    </source>
</evidence>
<evidence type="ECO:0000256" key="4">
    <source>
        <dbReference type="ARBA" id="ARBA00022825"/>
    </source>
</evidence>
<reference evidence="5 6" key="1">
    <citation type="submission" date="2018-01" db="EMBL/GenBank/DDBJ databases">
        <title>The whole genome sequencing and assembly of Halobacillus litoralis ERB031 strain.</title>
        <authorList>
            <person name="Lee S.-J."/>
            <person name="Park M.-K."/>
            <person name="Kim J.-Y."/>
            <person name="Lee Y.-J."/>
            <person name="Yi H."/>
            <person name="Bahn Y.-S."/>
            <person name="Kim J.F."/>
            <person name="Lee D.-W."/>
        </authorList>
    </citation>
    <scope>NUCLEOTIDE SEQUENCE [LARGE SCALE GENOMIC DNA]</scope>
    <source>
        <strain evidence="5 6">ERB 031</strain>
    </source>
</reference>
<organism evidence="5 6">
    <name type="scientific">Halobacillus litoralis</name>
    <dbReference type="NCBI Taxonomy" id="45668"/>
    <lineage>
        <taxon>Bacteria</taxon>
        <taxon>Bacillati</taxon>
        <taxon>Bacillota</taxon>
        <taxon>Bacilli</taxon>
        <taxon>Bacillales</taxon>
        <taxon>Bacillaceae</taxon>
        <taxon>Halobacillus</taxon>
    </lineage>
</organism>
<keyword evidence="3" id="KW-0378">Hydrolase</keyword>
<protein>
    <submittedName>
        <fullName evidence="5">Peptidase S51 dipeptidase E</fullName>
    </submittedName>
</protein>
<dbReference type="RefSeq" id="WP_128525432.1">
    <property type="nucleotide sequence ID" value="NZ_CP026118.1"/>
</dbReference>
<dbReference type="GO" id="GO:0008236">
    <property type="term" value="F:serine-type peptidase activity"/>
    <property type="evidence" value="ECO:0007669"/>
    <property type="project" value="UniProtKB-KW"/>
</dbReference>
<proteinExistence type="inferred from homology"/>
<accession>A0A410MEV3</accession>
<evidence type="ECO:0000313" key="6">
    <source>
        <dbReference type="Proteomes" id="UP000287756"/>
    </source>
</evidence>
<comment type="similarity">
    <text evidence="1">Belongs to the peptidase S51 family.</text>
</comment>
<name>A0A410MEV3_9BACI</name>
<dbReference type="SUPFAM" id="SSF52317">
    <property type="entry name" value="Class I glutamine amidotransferase-like"/>
    <property type="match status" value="1"/>
</dbReference>
<evidence type="ECO:0000256" key="1">
    <source>
        <dbReference type="ARBA" id="ARBA00006534"/>
    </source>
</evidence>
<dbReference type="EMBL" id="CP026118">
    <property type="protein sequence ID" value="QAS53156.1"/>
    <property type="molecule type" value="Genomic_DNA"/>
</dbReference>
<dbReference type="InterPro" id="IPR029062">
    <property type="entry name" value="Class_I_gatase-like"/>
</dbReference>
<sequence length="208" mass="22895">MESSTHLFLFGSSPPFTPRLASKFENALEQPKVTVLYIEREGSVDYLPKYTSGMKVEADHFPLKSHYSEQELNRLSGSGGVIIGGGDTLAYHDYIIKTELTNILQDKFQQGQPIAGFSAGALISPEYCVISPEDHPERIQVVKTGIGLLKGVVISAHFLEWNEHKNLEAALKRTGVPKGYGIAEGGGIYLKDQQLVGVEGFLHIEHQK</sequence>
<keyword evidence="2" id="KW-0645">Protease</keyword>
<dbReference type="GO" id="GO:0006508">
    <property type="term" value="P:proteolysis"/>
    <property type="evidence" value="ECO:0007669"/>
    <property type="project" value="UniProtKB-KW"/>
</dbReference>
<gene>
    <name evidence="5" type="ORF">HLI_13645</name>
</gene>
<evidence type="ECO:0000313" key="5">
    <source>
        <dbReference type="EMBL" id="QAS53156.1"/>
    </source>
</evidence>
<dbReference type="OrthoDB" id="65372at2"/>
<dbReference type="Pfam" id="PF03575">
    <property type="entry name" value="Peptidase_S51"/>
    <property type="match status" value="1"/>
</dbReference>
<keyword evidence="4" id="KW-0720">Serine protease</keyword>
<evidence type="ECO:0000256" key="3">
    <source>
        <dbReference type="ARBA" id="ARBA00022801"/>
    </source>
</evidence>
<dbReference type="Proteomes" id="UP000287756">
    <property type="component" value="Chromosome"/>
</dbReference>
<dbReference type="Gene3D" id="3.40.50.880">
    <property type="match status" value="1"/>
</dbReference>